<reference evidence="1 2" key="1">
    <citation type="submission" date="2014-01" db="EMBL/GenBank/DDBJ databases">
        <authorList>
            <person name="Dobos K."/>
            <person name="Lenaerts A."/>
            <person name="Ordway D."/>
            <person name="DeGroote M.A."/>
            <person name="Parker T."/>
            <person name="Sizemore C."/>
            <person name="Tallon L.J."/>
            <person name="Sadzewicz L.K."/>
            <person name="Sengamalay N."/>
            <person name="Fraser C.M."/>
            <person name="Hine E."/>
            <person name="Shefchek K.A."/>
            <person name="Das S.P."/>
            <person name="Tettelin H."/>
        </authorList>
    </citation>
    <scope>NUCLEOTIDE SEQUENCE [LARGE SCALE GENOMIC DNA]</scope>
    <source>
        <strain evidence="1 2">Harvey</strain>
    </source>
</reference>
<organism evidence="1 2">
    <name type="scientific">Mycobacterium ulcerans str. Harvey</name>
    <dbReference type="NCBI Taxonomy" id="1299332"/>
    <lineage>
        <taxon>Bacteria</taxon>
        <taxon>Bacillati</taxon>
        <taxon>Actinomycetota</taxon>
        <taxon>Actinomycetes</taxon>
        <taxon>Mycobacteriales</taxon>
        <taxon>Mycobacteriaceae</taxon>
        <taxon>Mycobacterium</taxon>
        <taxon>Mycobacterium ulcerans group</taxon>
    </lineage>
</organism>
<dbReference type="EMBL" id="JAOL01000105">
    <property type="protein sequence ID" value="EUA90391.1"/>
    <property type="molecule type" value="Genomic_DNA"/>
</dbReference>
<evidence type="ECO:0000313" key="2">
    <source>
        <dbReference type="Proteomes" id="UP000020681"/>
    </source>
</evidence>
<proteinExistence type="predicted"/>
<gene>
    <name evidence="1" type="ORF">I551_3132</name>
</gene>
<name>A0ABN0R0B6_MYCUL</name>
<keyword evidence="2" id="KW-1185">Reference proteome</keyword>
<protein>
    <submittedName>
        <fullName evidence="1">Extracellular deoxyribonuclease domain protein</fullName>
    </submittedName>
</protein>
<sequence>MPPNAAFACQYAMQFIAVLRGYALPVDRASSDVLRQAAATCPTG</sequence>
<comment type="caution">
    <text evidence="1">The sequence shown here is derived from an EMBL/GenBank/DDBJ whole genome shotgun (WGS) entry which is preliminary data.</text>
</comment>
<evidence type="ECO:0000313" key="1">
    <source>
        <dbReference type="EMBL" id="EUA90391.1"/>
    </source>
</evidence>
<accession>A0ABN0R0B6</accession>
<dbReference type="Proteomes" id="UP000020681">
    <property type="component" value="Unassembled WGS sequence"/>
</dbReference>